<dbReference type="CDD" id="cd02440">
    <property type="entry name" value="AdoMet_MTases"/>
    <property type="match status" value="1"/>
</dbReference>
<name>A0A1F5VXW2_9BACT</name>
<dbReference type="SUPFAM" id="SSF53335">
    <property type="entry name" value="S-adenosyl-L-methionine-dependent methyltransferases"/>
    <property type="match status" value="1"/>
</dbReference>
<dbReference type="STRING" id="1817863.A2Y62_02925"/>
<dbReference type="AlphaFoldDB" id="A0A1F5VXW2"/>
<dbReference type="GO" id="GO:0008757">
    <property type="term" value="F:S-adenosylmethionine-dependent methyltransferase activity"/>
    <property type="evidence" value="ECO:0007669"/>
    <property type="project" value="InterPro"/>
</dbReference>
<gene>
    <name evidence="3" type="ORF">A2Y62_02925</name>
</gene>
<dbReference type="InterPro" id="IPR029063">
    <property type="entry name" value="SAM-dependent_MTases_sf"/>
</dbReference>
<reference evidence="3 4" key="1">
    <citation type="journal article" date="2016" name="Nat. Commun.">
        <title>Thousands of microbial genomes shed light on interconnected biogeochemical processes in an aquifer system.</title>
        <authorList>
            <person name="Anantharaman K."/>
            <person name="Brown C.T."/>
            <person name="Hug L.A."/>
            <person name="Sharon I."/>
            <person name="Castelle C.J."/>
            <person name="Probst A.J."/>
            <person name="Thomas B.C."/>
            <person name="Singh A."/>
            <person name="Wilkins M.J."/>
            <person name="Karaoz U."/>
            <person name="Brodie E.L."/>
            <person name="Williams K.H."/>
            <person name="Hubbard S.S."/>
            <person name="Banfield J.F."/>
        </authorList>
    </citation>
    <scope>NUCLEOTIDE SEQUENCE [LARGE SCALE GENOMIC DNA]</scope>
</reference>
<dbReference type="PANTHER" id="PTHR44068">
    <property type="entry name" value="ZGC:194242"/>
    <property type="match status" value="1"/>
</dbReference>
<dbReference type="InterPro" id="IPR013216">
    <property type="entry name" value="Methyltransf_11"/>
</dbReference>
<evidence type="ECO:0000256" key="1">
    <source>
        <dbReference type="ARBA" id="ARBA00022679"/>
    </source>
</evidence>
<evidence type="ECO:0000313" key="3">
    <source>
        <dbReference type="EMBL" id="OGF68282.1"/>
    </source>
</evidence>
<dbReference type="Proteomes" id="UP000178943">
    <property type="component" value="Unassembled WGS sequence"/>
</dbReference>
<accession>A0A1F5VXW2</accession>
<comment type="caution">
    <text evidence="3">The sequence shown here is derived from an EMBL/GenBank/DDBJ whole genome shotgun (WGS) entry which is preliminary data.</text>
</comment>
<dbReference type="Pfam" id="PF08241">
    <property type="entry name" value="Methyltransf_11"/>
    <property type="match status" value="1"/>
</dbReference>
<proteinExistence type="predicted"/>
<evidence type="ECO:0000259" key="2">
    <source>
        <dbReference type="Pfam" id="PF08241"/>
    </source>
</evidence>
<dbReference type="Gene3D" id="3.40.50.150">
    <property type="entry name" value="Vaccinia Virus protein VP39"/>
    <property type="match status" value="1"/>
</dbReference>
<protein>
    <recommendedName>
        <fullName evidence="2">Methyltransferase type 11 domain-containing protein</fullName>
    </recommendedName>
</protein>
<dbReference type="InterPro" id="IPR050447">
    <property type="entry name" value="Erg6_SMT_methyltransf"/>
</dbReference>
<keyword evidence="1" id="KW-0808">Transferase</keyword>
<feature type="domain" description="Methyltransferase type 11" evidence="2">
    <location>
        <begin position="61"/>
        <end position="155"/>
    </location>
</feature>
<dbReference type="PANTHER" id="PTHR44068:SF11">
    <property type="entry name" value="GERANYL DIPHOSPHATE 2-C-METHYLTRANSFERASE"/>
    <property type="match status" value="1"/>
</dbReference>
<sequence>MIDKLKQVENFWDRNLCGKHFINAKFPSKDFFEQYRNFRYHKEHHLNSFNDYPSALNKDVLEIGIGIGADGTQWAKYAKSYTGIDITDEAIYATKLHFNILGLKGNFLKSNAESLPFHDNKFDIVYSHGVLHHILNIENALSEVYRVLRPKCKLILMLYSKDSFNYWIRIQLYFRFWFLLELLKKKFCFKIKEPWESHIKSYNIFGWSYFSWKNWHHHCTDGPDCQIANIYNKDEIIDMLNKADLVVEKIRKAHFPISCGLFPNLERLLAKYIGFYYFVWAVKA</sequence>
<dbReference type="EMBL" id="MFGW01000006">
    <property type="protein sequence ID" value="OGF68282.1"/>
    <property type="molecule type" value="Genomic_DNA"/>
</dbReference>
<organism evidence="3 4">
    <name type="scientific">Candidatus Fischerbacteria bacterium RBG_13_37_8</name>
    <dbReference type="NCBI Taxonomy" id="1817863"/>
    <lineage>
        <taxon>Bacteria</taxon>
        <taxon>Candidatus Fischeribacteriota</taxon>
    </lineage>
</organism>
<evidence type="ECO:0000313" key="4">
    <source>
        <dbReference type="Proteomes" id="UP000178943"/>
    </source>
</evidence>